<protein>
    <recommendedName>
        <fullName evidence="1">ATP-grasp domain-containing protein</fullName>
    </recommendedName>
</protein>
<dbReference type="AlphaFoldDB" id="K0EVN3"/>
<gene>
    <name evidence="2" type="ORF">O3I_018465</name>
</gene>
<organism evidence="2 3">
    <name type="scientific">Nocardia brasiliensis (strain ATCC 700358 / HUJEG-1)</name>
    <dbReference type="NCBI Taxonomy" id="1133849"/>
    <lineage>
        <taxon>Bacteria</taxon>
        <taxon>Bacillati</taxon>
        <taxon>Actinomycetota</taxon>
        <taxon>Actinomycetes</taxon>
        <taxon>Mycobacteriales</taxon>
        <taxon>Nocardiaceae</taxon>
        <taxon>Nocardia</taxon>
    </lineage>
</organism>
<dbReference type="eggNOG" id="ENOG502Z879">
    <property type="taxonomic scope" value="Bacteria"/>
</dbReference>
<sequence>MLSLLSCADPLDPHRTDPHFAAETLAARELGATVGLLDLDALLAGDSAAAVRKVPRDRGPAWYRGWMIPSLAYAALADALAARGTPLIVDAATYRTAHELPGWYATFAAVTPASRWLPGPWGRVPDAAALAELAAPLGSGPGIVKDYVKSAKHRWETACYIPDLTDITRMRRVVAAFVAEQEKYLAGGIVLRAFESFGSGAHRAPEARAWWLDGTPLLIGAHPDTPDEHPAPALAHITAHVERLPARFVTTDLARRADGVWRVIEVGDGQVSDLPAGVPSELLLEPLLNAPR</sequence>
<dbReference type="EMBL" id="CP003876">
    <property type="protein sequence ID" value="AFU01652.1"/>
    <property type="molecule type" value="Genomic_DNA"/>
</dbReference>
<dbReference type="InterPro" id="IPR025643">
    <property type="entry name" value="R2K_3"/>
</dbReference>
<keyword evidence="3" id="KW-1185">Reference proteome</keyword>
<dbReference type="KEGG" id="nbr:O3I_018465"/>
<dbReference type="RefSeq" id="WP_014984507.1">
    <property type="nucleotide sequence ID" value="NC_018681.1"/>
</dbReference>
<reference evidence="2 3" key="1">
    <citation type="journal article" date="2012" name="J. Bacteriol.">
        <title>Complete genome sequence of Nocardia brasiliensis HUJEG-1.</title>
        <authorList>
            <person name="Vera-Cabrera L."/>
            <person name="Ortiz-Lopez R."/>
            <person name="Elizondo-Gonzalez R."/>
            <person name="Perez-Maya A.A."/>
            <person name="Ocampo-Candiani J."/>
        </authorList>
    </citation>
    <scope>NUCLEOTIDE SEQUENCE [LARGE SCALE GENOMIC DNA]</scope>
    <source>
        <strain evidence="3">ATCC 700358</strain>
    </source>
</reference>
<dbReference type="HOGENOM" id="CLU_040789_0_0_11"/>
<proteinExistence type="predicted"/>
<feature type="domain" description="ATP-grasp" evidence="1">
    <location>
        <begin position="137"/>
        <end position="281"/>
    </location>
</feature>
<dbReference type="Pfam" id="PF14243">
    <property type="entry name" value="R2K_3"/>
    <property type="match status" value="1"/>
</dbReference>
<name>K0EVN3_NOCB7</name>
<accession>K0EVN3</accession>
<evidence type="ECO:0000259" key="1">
    <source>
        <dbReference type="Pfam" id="PF14243"/>
    </source>
</evidence>
<dbReference type="STRING" id="1133849.O3I_018465"/>
<evidence type="ECO:0000313" key="3">
    <source>
        <dbReference type="Proteomes" id="UP000006304"/>
    </source>
</evidence>
<evidence type="ECO:0000313" key="2">
    <source>
        <dbReference type="EMBL" id="AFU01652.1"/>
    </source>
</evidence>
<dbReference type="Proteomes" id="UP000006304">
    <property type="component" value="Chromosome"/>
</dbReference>